<name>A0A558JBD9_9GAMM</name>
<evidence type="ECO:0000259" key="2">
    <source>
        <dbReference type="Pfam" id="PF00892"/>
    </source>
</evidence>
<dbReference type="EMBL" id="VNFE01000002">
    <property type="protein sequence ID" value="TVU90943.1"/>
    <property type="molecule type" value="Genomic_DNA"/>
</dbReference>
<sequence>MSITFSLIAMCLLGLTHFINGLVSEHYPPIRIALYTHIGGFIIGLACALALSNWHIEAILWGTLAGAGSALGALLLYRGLSIAPFGIVVPVSAVSMVMISLGLSLIFLSEQLNIWIWMGVVTALPAIWLTAGGKAIRQVLGQRKAGVGLILGLSAGVGFALQLHFLGQIPPQATFYGIALCMLSGGLCLLPFCSRKSSNRKHFAFFATAAGGISALGLTLYALSREGQLAIVSIMIVSMYPLIPVVFGSTIRKESISNASKIGIGLSIVATMLIVAGTH</sequence>
<dbReference type="InterPro" id="IPR000620">
    <property type="entry name" value="EamA_dom"/>
</dbReference>
<feature type="transmembrane region" description="Helical" evidence="1">
    <location>
        <begin position="6"/>
        <end position="23"/>
    </location>
</feature>
<dbReference type="Proteomes" id="UP000317288">
    <property type="component" value="Unassembled WGS sequence"/>
</dbReference>
<keyword evidence="1" id="KW-0472">Membrane</keyword>
<feature type="transmembrane region" description="Helical" evidence="1">
    <location>
        <begin position="32"/>
        <end position="52"/>
    </location>
</feature>
<feature type="transmembrane region" description="Helical" evidence="1">
    <location>
        <begin position="84"/>
        <end position="108"/>
    </location>
</feature>
<feature type="transmembrane region" description="Helical" evidence="1">
    <location>
        <begin position="229"/>
        <end position="247"/>
    </location>
</feature>
<keyword evidence="1" id="KW-0812">Transmembrane</keyword>
<evidence type="ECO:0000256" key="1">
    <source>
        <dbReference type="SAM" id="Phobius"/>
    </source>
</evidence>
<dbReference type="AlphaFoldDB" id="A0A558JBD9"/>
<gene>
    <name evidence="3" type="ORF">FQP89_07615</name>
</gene>
<feature type="transmembrane region" description="Helical" evidence="1">
    <location>
        <begin position="145"/>
        <end position="167"/>
    </location>
</feature>
<feature type="transmembrane region" description="Helical" evidence="1">
    <location>
        <begin position="204"/>
        <end position="223"/>
    </location>
</feature>
<protein>
    <submittedName>
        <fullName evidence="3">DMT family transporter</fullName>
    </submittedName>
</protein>
<dbReference type="Pfam" id="PF00892">
    <property type="entry name" value="EamA"/>
    <property type="match status" value="1"/>
</dbReference>
<evidence type="ECO:0000313" key="4">
    <source>
        <dbReference type="Proteomes" id="UP000317288"/>
    </source>
</evidence>
<dbReference type="SUPFAM" id="SSF103481">
    <property type="entry name" value="Multidrug resistance efflux transporter EmrE"/>
    <property type="match status" value="1"/>
</dbReference>
<feature type="transmembrane region" description="Helical" evidence="1">
    <location>
        <begin position="114"/>
        <end position="133"/>
    </location>
</feature>
<organism evidence="3 4">
    <name type="scientific">Vreelandella titanicae</name>
    <dbReference type="NCBI Taxonomy" id="664683"/>
    <lineage>
        <taxon>Bacteria</taxon>
        <taxon>Pseudomonadati</taxon>
        <taxon>Pseudomonadota</taxon>
        <taxon>Gammaproteobacteria</taxon>
        <taxon>Oceanospirillales</taxon>
        <taxon>Halomonadaceae</taxon>
        <taxon>Vreelandella</taxon>
    </lineage>
</organism>
<keyword evidence="1" id="KW-1133">Transmembrane helix</keyword>
<feature type="transmembrane region" description="Helical" evidence="1">
    <location>
        <begin position="173"/>
        <end position="192"/>
    </location>
</feature>
<dbReference type="RefSeq" id="WP_144810505.1">
    <property type="nucleotide sequence ID" value="NZ_VNFE01000002.1"/>
</dbReference>
<comment type="caution">
    <text evidence="3">The sequence shown here is derived from an EMBL/GenBank/DDBJ whole genome shotgun (WGS) entry which is preliminary data.</text>
</comment>
<dbReference type="GO" id="GO:0016020">
    <property type="term" value="C:membrane"/>
    <property type="evidence" value="ECO:0007669"/>
    <property type="project" value="InterPro"/>
</dbReference>
<proteinExistence type="predicted"/>
<dbReference type="InterPro" id="IPR037185">
    <property type="entry name" value="EmrE-like"/>
</dbReference>
<feature type="transmembrane region" description="Helical" evidence="1">
    <location>
        <begin position="259"/>
        <end position="278"/>
    </location>
</feature>
<evidence type="ECO:0000313" key="3">
    <source>
        <dbReference type="EMBL" id="TVU90943.1"/>
    </source>
</evidence>
<feature type="domain" description="EamA" evidence="2">
    <location>
        <begin position="148"/>
        <end position="275"/>
    </location>
</feature>
<feature type="transmembrane region" description="Helical" evidence="1">
    <location>
        <begin position="58"/>
        <end position="77"/>
    </location>
</feature>
<accession>A0A558JBD9</accession>
<reference evidence="3 4" key="1">
    <citation type="submission" date="2019-07" db="EMBL/GenBank/DDBJ databases">
        <title>Diversity of Bacteria from Kongsfjorden, Arctic.</title>
        <authorList>
            <person name="Yu Y."/>
        </authorList>
    </citation>
    <scope>NUCLEOTIDE SEQUENCE [LARGE SCALE GENOMIC DNA]</scope>
    <source>
        <strain evidence="3 4">SM1922</strain>
    </source>
</reference>